<evidence type="ECO:0000256" key="3">
    <source>
        <dbReference type="ARBA" id="ARBA00023082"/>
    </source>
</evidence>
<evidence type="ECO:0000313" key="9">
    <source>
        <dbReference type="EMBL" id="NIH53719.1"/>
    </source>
</evidence>
<keyword evidence="6" id="KW-1133">Transmembrane helix</keyword>
<accession>A0A7X5R161</accession>
<dbReference type="InterPro" id="IPR013324">
    <property type="entry name" value="RNA_pol_sigma_r3/r4-like"/>
</dbReference>
<feature type="domain" description="RNA polymerase sigma-70 region 2" evidence="7">
    <location>
        <begin position="40"/>
        <end position="107"/>
    </location>
</feature>
<sequence length="415" mass="44332">MTEENRDSALGTHSADYSAGDMKLVSAYRDGDQAAAKELYDLYFLDALRLARASAPSLDVAEELASEAFTRVLEVIRRGKGPTDNFRQYLVKVVRNYAADYYRDSSRMQSVDNIGDYVDAEPQLNEAGLELETGESEIIHAFLRLPERWKQVIFIRDIEGRSVAECAELLGIKPPAASVLYMRARDGLRKEYVTELALVAAQAASGPCIDYAHDLARLAIGSTKRRQSSSLPQHLLTCAACRKTQANLSTMALRFTSQGIAAALTAVAGSLIVPSLAQLTTGGSATSVGTLFSVKALIGMPAMLTAGTVAVVAGGVAIANTGQGEQAAQVLSIPSATGECSVRFDQDDREGIRGTFLASNPGGDECSITYHLDGRLIGSEAMMTSDQVFAASRLGTYTITLESTKGTRSTTFVVS</sequence>
<evidence type="ECO:0000313" key="10">
    <source>
        <dbReference type="Proteomes" id="UP000541033"/>
    </source>
</evidence>
<comment type="similarity">
    <text evidence="1">Belongs to the sigma-70 factor family. ECF subfamily.</text>
</comment>
<keyword evidence="4" id="KW-0238">DNA-binding</keyword>
<dbReference type="RefSeq" id="WP_167149560.1">
    <property type="nucleotide sequence ID" value="NZ_JAAMOX010000001.1"/>
</dbReference>
<evidence type="ECO:0000256" key="5">
    <source>
        <dbReference type="ARBA" id="ARBA00023163"/>
    </source>
</evidence>
<name>A0A7X5R161_9MICO</name>
<dbReference type="InterPro" id="IPR013249">
    <property type="entry name" value="RNA_pol_sigma70_r4_t2"/>
</dbReference>
<dbReference type="SUPFAM" id="SSF88946">
    <property type="entry name" value="Sigma2 domain of RNA polymerase sigma factors"/>
    <property type="match status" value="1"/>
</dbReference>
<organism evidence="9 10">
    <name type="scientific">Lysinibacter cavernae</name>
    <dbReference type="NCBI Taxonomy" id="1640652"/>
    <lineage>
        <taxon>Bacteria</taxon>
        <taxon>Bacillati</taxon>
        <taxon>Actinomycetota</taxon>
        <taxon>Actinomycetes</taxon>
        <taxon>Micrococcales</taxon>
        <taxon>Microbacteriaceae</taxon>
        <taxon>Lysinibacter</taxon>
    </lineage>
</organism>
<reference evidence="9 10" key="1">
    <citation type="submission" date="2020-02" db="EMBL/GenBank/DDBJ databases">
        <title>Sequencing the genomes of 1000 actinobacteria strains.</title>
        <authorList>
            <person name="Klenk H.-P."/>
        </authorList>
    </citation>
    <scope>NUCLEOTIDE SEQUENCE [LARGE SCALE GENOMIC DNA]</scope>
    <source>
        <strain evidence="9 10">DSM 27960</strain>
    </source>
</reference>
<keyword evidence="5" id="KW-0804">Transcription</keyword>
<dbReference type="InterPro" id="IPR007627">
    <property type="entry name" value="RNA_pol_sigma70_r2"/>
</dbReference>
<evidence type="ECO:0000256" key="1">
    <source>
        <dbReference type="ARBA" id="ARBA00010641"/>
    </source>
</evidence>
<comment type="caution">
    <text evidence="9">The sequence shown here is derived from an EMBL/GenBank/DDBJ whole genome shotgun (WGS) entry which is preliminary data.</text>
</comment>
<keyword evidence="3" id="KW-0731">Sigma factor</keyword>
<dbReference type="Pfam" id="PF04542">
    <property type="entry name" value="Sigma70_r2"/>
    <property type="match status" value="1"/>
</dbReference>
<dbReference type="AlphaFoldDB" id="A0A7X5R161"/>
<dbReference type="Gene3D" id="1.10.1740.10">
    <property type="match status" value="1"/>
</dbReference>
<evidence type="ECO:0000256" key="2">
    <source>
        <dbReference type="ARBA" id="ARBA00023015"/>
    </source>
</evidence>
<keyword evidence="6" id="KW-0812">Transmembrane</keyword>
<protein>
    <submittedName>
        <fullName evidence="9">RNA polymerase sigma factor (Sigma-70 family)</fullName>
    </submittedName>
</protein>
<dbReference type="PANTHER" id="PTHR43133">
    <property type="entry name" value="RNA POLYMERASE ECF-TYPE SIGMA FACTO"/>
    <property type="match status" value="1"/>
</dbReference>
<dbReference type="SUPFAM" id="SSF88659">
    <property type="entry name" value="Sigma3 and sigma4 domains of RNA polymerase sigma factors"/>
    <property type="match status" value="1"/>
</dbReference>
<keyword evidence="6" id="KW-0472">Membrane</keyword>
<dbReference type="InterPro" id="IPR039425">
    <property type="entry name" value="RNA_pol_sigma-70-like"/>
</dbReference>
<feature type="transmembrane region" description="Helical" evidence="6">
    <location>
        <begin position="297"/>
        <end position="319"/>
    </location>
</feature>
<dbReference type="GO" id="GO:0006352">
    <property type="term" value="P:DNA-templated transcription initiation"/>
    <property type="evidence" value="ECO:0007669"/>
    <property type="project" value="InterPro"/>
</dbReference>
<dbReference type="EMBL" id="JAAMOX010000001">
    <property type="protein sequence ID" value="NIH53719.1"/>
    <property type="molecule type" value="Genomic_DNA"/>
</dbReference>
<evidence type="ECO:0000259" key="8">
    <source>
        <dbReference type="Pfam" id="PF08281"/>
    </source>
</evidence>
<dbReference type="InterPro" id="IPR036388">
    <property type="entry name" value="WH-like_DNA-bd_sf"/>
</dbReference>
<dbReference type="Proteomes" id="UP000541033">
    <property type="component" value="Unassembled WGS sequence"/>
</dbReference>
<keyword evidence="10" id="KW-1185">Reference proteome</keyword>
<evidence type="ECO:0000259" key="7">
    <source>
        <dbReference type="Pfam" id="PF04542"/>
    </source>
</evidence>
<dbReference type="Pfam" id="PF08281">
    <property type="entry name" value="Sigma70_r4_2"/>
    <property type="match status" value="1"/>
</dbReference>
<gene>
    <name evidence="9" type="ORF">FHX76_001587</name>
</gene>
<dbReference type="GO" id="GO:0016987">
    <property type="term" value="F:sigma factor activity"/>
    <property type="evidence" value="ECO:0007669"/>
    <property type="project" value="UniProtKB-KW"/>
</dbReference>
<evidence type="ECO:0000256" key="6">
    <source>
        <dbReference type="SAM" id="Phobius"/>
    </source>
</evidence>
<dbReference type="PANTHER" id="PTHR43133:SF8">
    <property type="entry name" value="RNA POLYMERASE SIGMA FACTOR HI_1459-RELATED"/>
    <property type="match status" value="1"/>
</dbReference>
<evidence type="ECO:0000256" key="4">
    <source>
        <dbReference type="ARBA" id="ARBA00023125"/>
    </source>
</evidence>
<feature type="transmembrane region" description="Helical" evidence="6">
    <location>
        <begin position="259"/>
        <end position="277"/>
    </location>
</feature>
<dbReference type="GO" id="GO:0003677">
    <property type="term" value="F:DNA binding"/>
    <property type="evidence" value="ECO:0007669"/>
    <property type="project" value="UniProtKB-KW"/>
</dbReference>
<dbReference type="InterPro" id="IPR014284">
    <property type="entry name" value="RNA_pol_sigma-70_dom"/>
</dbReference>
<dbReference type="NCBIfam" id="TIGR02937">
    <property type="entry name" value="sigma70-ECF"/>
    <property type="match status" value="1"/>
</dbReference>
<dbReference type="Gene3D" id="1.10.10.10">
    <property type="entry name" value="Winged helix-like DNA-binding domain superfamily/Winged helix DNA-binding domain"/>
    <property type="match status" value="1"/>
</dbReference>
<proteinExistence type="inferred from homology"/>
<feature type="domain" description="RNA polymerase sigma factor 70 region 4 type 2" evidence="8">
    <location>
        <begin position="137"/>
        <end position="185"/>
    </location>
</feature>
<keyword evidence="2" id="KW-0805">Transcription regulation</keyword>
<dbReference type="InterPro" id="IPR013325">
    <property type="entry name" value="RNA_pol_sigma_r2"/>
</dbReference>